<protein>
    <recommendedName>
        <fullName evidence="5">FAD/NAD(P)-binding domain-containing protein</fullName>
    </recommendedName>
</protein>
<proteinExistence type="inferred from homology"/>
<comment type="cofactor">
    <cofactor evidence="1">
        <name>FAD</name>
        <dbReference type="ChEBI" id="CHEBI:57692"/>
    </cofactor>
</comment>
<keyword evidence="4" id="KW-1185">Reference proteome</keyword>
<dbReference type="SUPFAM" id="SSF51905">
    <property type="entry name" value="FAD/NAD(P)-binding domain"/>
    <property type="match status" value="1"/>
</dbReference>
<evidence type="ECO:0000256" key="1">
    <source>
        <dbReference type="ARBA" id="ARBA00001974"/>
    </source>
</evidence>
<dbReference type="PANTHER" id="PTHR42877:SF4">
    <property type="entry name" value="FAD_NAD(P)-BINDING DOMAIN-CONTAINING PROTEIN-RELATED"/>
    <property type="match status" value="1"/>
</dbReference>
<organism evidence="3 4">
    <name type="scientific">Phialophora macrospora</name>
    <dbReference type="NCBI Taxonomy" id="1851006"/>
    <lineage>
        <taxon>Eukaryota</taxon>
        <taxon>Fungi</taxon>
        <taxon>Dikarya</taxon>
        <taxon>Ascomycota</taxon>
        <taxon>Pezizomycotina</taxon>
        <taxon>Eurotiomycetes</taxon>
        <taxon>Chaetothyriomycetidae</taxon>
        <taxon>Chaetothyriales</taxon>
        <taxon>Herpotrichiellaceae</taxon>
        <taxon>Phialophora</taxon>
    </lineage>
</organism>
<dbReference type="AlphaFoldDB" id="A0A0D2F946"/>
<reference evidence="3 4" key="1">
    <citation type="submission" date="2015-01" db="EMBL/GenBank/DDBJ databases">
        <title>The Genome Sequence of Capronia semiimmersa CBS27337.</title>
        <authorList>
            <consortium name="The Broad Institute Genomics Platform"/>
            <person name="Cuomo C."/>
            <person name="de Hoog S."/>
            <person name="Gorbushina A."/>
            <person name="Stielow B."/>
            <person name="Teixiera M."/>
            <person name="Abouelleil A."/>
            <person name="Chapman S.B."/>
            <person name="Priest M."/>
            <person name="Young S.K."/>
            <person name="Wortman J."/>
            <person name="Nusbaum C."/>
            <person name="Birren B."/>
        </authorList>
    </citation>
    <scope>NUCLEOTIDE SEQUENCE [LARGE SCALE GENOMIC DNA]</scope>
    <source>
        <strain evidence="3 4">CBS 27337</strain>
    </source>
</reference>
<dbReference type="InterPro" id="IPR036188">
    <property type="entry name" value="FAD/NAD-bd_sf"/>
</dbReference>
<name>A0A0D2F946_9EURO</name>
<gene>
    <name evidence="3" type="ORF">PV04_09427</name>
</gene>
<sequence>MGSTTVSKNRETLYKHSNQYQGQPRAIKIIVVGAGISGIAAVKLFKDTFTEGNVELIIYEKNHDIVGTWLENRYPGVLATFQHTAIATRGKEIQTGHAHMWVRWSCVMTSKVERRSTALMTLSVYLKPQSESSRVE</sequence>
<evidence type="ECO:0000256" key="2">
    <source>
        <dbReference type="ARBA" id="ARBA00010139"/>
    </source>
</evidence>
<dbReference type="InterPro" id="IPR051209">
    <property type="entry name" value="FAD-bind_Monooxygenase_sf"/>
</dbReference>
<dbReference type="PANTHER" id="PTHR42877">
    <property type="entry name" value="L-ORNITHINE N(5)-MONOOXYGENASE-RELATED"/>
    <property type="match status" value="1"/>
</dbReference>
<evidence type="ECO:0000313" key="4">
    <source>
        <dbReference type="Proteomes" id="UP000054266"/>
    </source>
</evidence>
<dbReference type="EMBL" id="KN846961">
    <property type="protein sequence ID" value="KIW64498.1"/>
    <property type="molecule type" value="Genomic_DNA"/>
</dbReference>
<dbReference type="Proteomes" id="UP000054266">
    <property type="component" value="Unassembled WGS sequence"/>
</dbReference>
<evidence type="ECO:0008006" key="5">
    <source>
        <dbReference type="Google" id="ProtNLM"/>
    </source>
</evidence>
<dbReference type="HOGENOM" id="CLU_1875183_0_0_1"/>
<dbReference type="Pfam" id="PF13450">
    <property type="entry name" value="NAD_binding_8"/>
    <property type="match status" value="1"/>
</dbReference>
<accession>A0A0D2F946</accession>
<evidence type="ECO:0000313" key="3">
    <source>
        <dbReference type="EMBL" id="KIW64498.1"/>
    </source>
</evidence>
<dbReference type="Gene3D" id="3.50.50.60">
    <property type="entry name" value="FAD/NAD(P)-binding domain"/>
    <property type="match status" value="1"/>
</dbReference>
<comment type="similarity">
    <text evidence="2">Belongs to the FAD-binding monooxygenase family.</text>
</comment>